<dbReference type="GO" id="GO:0042910">
    <property type="term" value="F:xenobiotic transmembrane transporter activity"/>
    <property type="evidence" value="ECO:0007669"/>
    <property type="project" value="InterPro"/>
</dbReference>
<evidence type="ECO:0000256" key="1">
    <source>
        <dbReference type="ARBA" id="ARBA00004651"/>
    </source>
</evidence>
<dbReference type="CDD" id="cd13144">
    <property type="entry name" value="MATE_like_4"/>
    <property type="match status" value="1"/>
</dbReference>
<feature type="transmembrane region" description="Helical" evidence="7">
    <location>
        <begin position="12"/>
        <end position="33"/>
    </location>
</feature>
<comment type="subcellular location">
    <subcellularLocation>
        <location evidence="1">Cell membrane</location>
        <topology evidence="1">Multi-pass membrane protein</topology>
    </subcellularLocation>
</comment>
<evidence type="ECO:0000313" key="8">
    <source>
        <dbReference type="EMBL" id="MBO8449481.1"/>
    </source>
</evidence>
<keyword evidence="2" id="KW-0813">Transport</keyword>
<feature type="transmembrane region" description="Helical" evidence="7">
    <location>
        <begin position="419"/>
        <end position="437"/>
    </location>
</feature>
<name>A0A9D9EJW8_9SPIR</name>
<reference evidence="8" key="1">
    <citation type="submission" date="2020-10" db="EMBL/GenBank/DDBJ databases">
        <authorList>
            <person name="Gilroy R."/>
        </authorList>
    </citation>
    <scope>NUCLEOTIDE SEQUENCE</scope>
    <source>
        <strain evidence="8">B3-4054</strain>
    </source>
</reference>
<feature type="transmembrane region" description="Helical" evidence="7">
    <location>
        <begin position="164"/>
        <end position="192"/>
    </location>
</feature>
<keyword evidence="3" id="KW-1003">Cell membrane</keyword>
<evidence type="ECO:0000313" key="9">
    <source>
        <dbReference type="Proteomes" id="UP000823616"/>
    </source>
</evidence>
<evidence type="ECO:0000256" key="6">
    <source>
        <dbReference type="ARBA" id="ARBA00023136"/>
    </source>
</evidence>
<dbReference type="NCBIfam" id="TIGR00797">
    <property type="entry name" value="matE"/>
    <property type="match status" value="1"/>
</dbReference>
<evidence type="ECO:0000256" key="5">
    <source>
        <dbReference type="ARBA" id="ARBA00022989"/>
    </source>
</evidence>
<comment type="caution">
    <text evidence="8">The sequence shown here is derived from an EMBL/GenBank/DDBJ whole genome shotgun (WGS) entry which is preliminary data.</text>
</comment>
<dbReference type="Pfam" id="PF01554">
    <property type="entry name" value="MatE"/>
    <property type="match status" value="2"/>
</dbReference>
<feature type="transmembrane region" description="Helical" evidence="7">
    <location>
        <begin position="388"/>
        <end position="407"/>
    </location>
</feature>
<evidence type="ECO:0000256" key="3">
    <source>
        <dbReference type="ARBA" id="ARBA00022475"/>
    </source>
</evidence>
<feature type="transmembrane region" description="Helical" evidence="7">
    <location>
        <begin position="53"/>
        <end position="81"/>
    </location>
</feature>
<dbReference type="EMBL" id="JADIMS010000001">
    <property type="protein sequence ID" value="MBO8449481.1"/>
    <property type="molecule type" value="Genomic_DNA"/>
</dbReference>
<gene>
    <name evidence="8" type="ORF">IAA96_00005</name>
</gene>
<accession>A0A9D9EJW8</accession>
<dbReference type="GO" id="GO:0015297">
    <property type="term" value="F:antiporter activity"/>
    <property type="evidence" value="ECO:0007669"/>
    <property type="project" value="InterPro"/>
</dbReference>
<evidence type="ECO:0000256" key="4">
    <source>
        <dbReference type="ARBA" id="ARBA00022692"/>
    </source>
</evidence>
<evidence type="ECO:0000256" key="7">
    <source>
        <dbReference type="SAM" id="Phobius"/>
    </source>
</evidence>
<evidence type="ECO:0000256" key="2">
    <source>
        <dbReference type="ARBA" id="ARBA00022448"/>
    </source>
</evidence>
<sequence length="453" mass="50075">MQTSNKMAVAPVGKLIWQMSIPPLISMFLQYSYNLIDSAFVARLSENALTAVSLSFPITTLMNAASIWIGVGVNVLIAGYLGQKKQDEANTTVTHGLLLAFGIGALLNLLSFLIMKPYFRAFTNNEEIYQLSIAYMGVCSFMQIPNMVHIAIQKMIQATGNMIAPMWFQIAGVVVNFVFDPILIFGIGIFPAMGIRGAAVATVAGYLLSMILAFALLLGKKQKVQVKIKGFHLQKQMIRRIFAFGLPSFIMNALSSFMVTFVNLFLVAYSDTAIAFFGAYFKVQQLIVMTVNGLIQGCLPVMRFNYGAGNSERLHSAFRYGTVLVTGMMIVGTLAVLLFPAQILGLFTASEAMRSFGISAMRIMAASYLFCGLSTMISTYFQATEKVISSMLIQLLRQLLLLIPFMWCMEKLLKITGIWLSFPVTEATTFVLVFLFFQADKRKETLCGDTKSQ</sequence>
<dbReference type="InterPro" id="IPR052031">
    <property type="entry name" value="Membrane_Transporter-Flippase"/>
</dbReference>
<dbReference type="PANTHER" id="PTHR43549:SF3">
    <property type="entry name" value="MULTIDRUG RESISTANCE PROTEIN YPNP-RELATED"/>
    <property type="match status" value="1"/>
</dbReference>
<feature type="transmembrane region" description="Helical" evidence="7">
    <location>
        <begin position="240"/>
        <end position="266"/>
    </location>
</feature>
<proteinExistence type="predicted"/>
<organism evidence="8 9">
    <name type="scientific">Candidatus Avitreponema avistercoris</name>
    <dbReference type="NCBI Taxonomy" id="2840705"/>
    <lineage>
        <taxon>Bacteria</taxon>
        <taxon>Pseudomonadati</taxon>
        <taxon>Spirochaetota</taxon>
        <taxon>Spirochaetia</taxon>
        <taxon>Spirochaetales</taxon>
        <taxon>Candidatus Avitreponema</taxon>
    </lineage>
</organism>
<feature type="transmembrane region" description="Helical" evidence="7">
    <location>
        <begin position="318"/>
        <end position="339"/>
    </location>
</feature>
<feature type="transmembrane region" description="Helical" evidence="7">
    <location>
        <begin position="133"/>
        <end position="152"/>
    </location>
</feature>
<keyword evidence="4 7" id="KW-0812">Transmembrane</keyword>
<dbReference type="InterPro" id="IPR048279">
    <property type="entry name" value="MdtK-like"/>
</dbReference>
<dbReference type="Proteomes" id="UP000823616">
    <property type="component" value="Unassembled WGS sequence"/>
</dbReference>
<reference evidence="8" key="2">
    <citation type="journal article" date="2021" name="PeerJ">
        <title>Extensive microbial diversity within the chicken gut microbiome revealed by metagenomics and culture.</title>
        <authorList>
            <person name="Gilroy R."/>
            <person name="Ravi A."/>
            <person name="Getino M."/>
            <person name="Pursley I."/>
            <person name="Horton D.L."/>
            <person name="Alikhan N.F."/>
            <person name="Baker D."/>
            <person name="Gharbi K."/>
            <person name="Hall N."/>
            <person name="Watson M."/>
            <person name="Adriaenssens E.M."/>
            <person name="Foster-Nyarko E."/>
            <person name="Jarju S."/>
            <person name="Secka A."/>
            <person name="Antonio M."/>
            <person name="Oren A."/>
            <person name="Chaudhuri R.R."/>
            <person name="La Ragione R."/>
            <person name="Hildebrand F."/>
            <person name="Pallen M.J."/>
        </authorList>
    </citation>
    <scope>NUCLEOTIDE SEQUENCE</scope>
    <source>
        <strain evidence="8">B3-4054</strain>
    </source>
</reference>
<dbReference type="PANTHER" id="PTHR43549">
    <property type="entry name" value="MULTIDRUG RESISTANCE PROTEIN YPNP-RELATED"/>
    <property type="match status" value="1"/>
</dbReference>
<dbReference type="InterPro" id="IPR002528">
    <property type="entry name" value="MATE_fam"/>
</dbReference>
<protein>
    <submittedName>
        <fullName evidence="8">MATE family efflux transporter</fullName>
    </submittedName>
</protein>
<keyword evidence="5 7" id="KW-1133">Transmembrane helix</keyword>
<feature type="transmembrane region" description="Helical" evidence="7">
    <location>
        <begin position="198"/>
        <end position="219"/>
    </location>
</feature>
<dbReference type="AlphaFoldDB" id="A0A9D9EJW8"/>
<feature type="transmembrane region" description="Helical" evidence="7">
    <location>
        <begin position="93"/>
        <end position="113"/>
    </location>
</feature>
<dbReference type="PIRSF" id="PIRSF006603">
    <property type="entry name" value="DinF"/>
    <property type="match status" value="1"/>
</dbReference>
<feature type="transmembrane region" description="Helical" evidence="7">
    <location>
        <begin position="359"/>
        <end position="381"/>
    </location>
</feature>
<keyword evidence="6 7" id="KW-0472">Membrane</keyword>
<dbReference type="GO" id="GO:0005886">
    <property type="term" value="C:plasma membrane"/>
    <property type="evidence" value="ECO:0007669"/>
    <property type="project" value="UniProtKB-SubCell"/>
</dbReference>